<protein>
    <submittedName>
        <fullName evidence="1">Uncharacterized protein</fullName>
    </submittedName>
</protein>
<reference evidence="1" key="1">
    <citation type="submission" date="2023-01" db="EMBL/GenBank/DDBJ databases">
        <title>Genome assembly of the deep-sea coral Lophelia pertusa.</title>
        <authorList>
            <person name="Herrera S."/>
            <person name="Cordes E."/>
        </authorList>
    </citation>
    <scope>NUCLEOTIDE SEQUENCE</scope>
    <source>
        <strain evidence="1">USNM1676648</strain>
        <tissue evidence="1">Polyp</tissue>
    </source>
</reference>
<organism evidence="1 2">
    <name type="scientific">Desmophyllum pertusum</name>
    <dbReference type="NCBI Taxonomy" id="174260"/>
    <lineage>
        <taxon>Eukaryota</taxon>
        <taxon>Metazoa</taxon>
        <taxon>Cnidaria</taxon>
        <taxon>Anthozoa</taxon>
        <taxon>Hexacorallia</taxon>
        <taxon>Scleractinia</taxon>
        <taxon>Caryophylliina</taxon>
        <taxon>Caryophylliidae</taxon>
        <taxon>Desmophyllum</taxon>
    </lineage>
</organism>
<proteinExistence type="predicted"/>
<accession>A0A9W9ZJ25</accession>
<name>A0A9W9ZJ25_9CNID</name>
<keyword evidence="2" id="KW-1185">Reference proteome</keyword>
<dbReference type="Proteomes" id="UP001163046">
    <property type="component" value="Unassembled WGS sequence"/>
</dbReference>
<gene>
    <name evidence="1" type="ORF">OS493_040162</name>
</gene>
<evidence type="ECO:0000313" key="1">
    <source>
        <dbReference type="EMBL" id="KAJ7381608.1"/>
    </source>
</evidence>
<dbReference type="EMBL" id="MU826174">
    <property type="protein sequence ID" value="KAJ7381608.1"/>
    <property type="molecule type" value="Genomic_DNA"/>
</dbReference>
<sequence length="58" mass="6336">MTGTHQSDPTPQKLHSLQCASEGGLFGVRHRGCAAQNSGRGVPLKCHFLLRFYVSCLH</sequence>
<dbReference type="AlphaFoldDB" id="A0A9W9ZJ25"/>
<evidence type="ECO:0000313" key="2">
    <source>
        <dbReference type="Proteomes" id="UP001163046"/>
    </source>
</evidence>
<comment type="caution">
    <text evidence="1">The sequence shown here is derived from an EMBL/GenBank/DDBJ whole genome shotgun (WGS) entry which is preliminary data.</text>
</comment>